<comment type="cofactor">
    <cofactor evidence="1">
        <name>FAD</name>
        <dbReference type="ChEBI" id="CHEBI:57692"/>
    </cofactor>
</comment>
<dbReference type="Pfam" id="PF01266">
    <property type="entry name" value="DAO"/>
    <property type="match status" value="1"/>
</dbReference>
<dbReference type="Gene3D" id="3.50.50.60">
    <property type="entry name" value="FAD/NAD(P)-binding domain"/>
    <property type="match status" value="1"/>
</dbReference>
<evidence type="ECO:0000259" key="5">
    <source>
        <dbReference type="Pfam" id="PF01266"/>
    </source>
</evidence>
<comment type="caution">
    <text evidence="6">The sequence shown here is derived from an EMBL/GenBank/DDBJ whole genome shotgun (WGS) entry which is preliminary data.</text>
</comment>
<keyword evidence="2" id="KW-0285">Flavoprotein</keyword>
<accession>A0A8J7GY70</accession>
<dbReference type="Gene3D" id="3.30.9.10">
    <property type="entry name" value="D-Amino Acid Oxidase, subunit A, domain 2"/>
    <property type="match status" value="1"/>
</dbReference>
<feature type="domain" description="FAD dependent oxidoreductase" evidence="5">
    <location>
        <begin position="7"/>
        <end position="350"/>
    </location>
</feature>
<dbReference type="GO" id="GO:0008115">
    <property type="term" value="F:sarcosine oxidase activity"/>
    <property type="evidence" value="ECO:0007669"/>
    <property type="project" value="UniProtKB-EC"/>
</dbReference>
<dbReference type="InterPro" id="IPR006076">
    <property type="entry name" value="FAD-dep_OxRdtase"/>
</dbReference>
<dbReference type="InterPro" id="IPR045170">
    <property type="entry name" value="MTOX"/>
</dbReference>
<keyword evidence="3" id="KW-0274">FAD</keyword>
<evidence type="ECO:0000313" key="7">
    <source>
        <dbReference type="Proteomes" id="UP000622552"/>
    </source>
</evidence>
<keyword evidence="4 6" id="KW-0560">Oxidoreductase</keyword>
<dbReference type="SUPFAM" id="SSF51905">
    <property type="entry name" value="FAD/NAD(P)-binding domain"/>
    <property type="match status" value="1"/>
</dbReference>
<dbReference type="RefSeq" id="WP_197006880.1">
    <property type="nucleotide sequence ID" value="NZ_BONS01000006.1"/>
</dbReference>
<dbReference type="PANTHER" id="PTHR10961:SF7">
    <property type="entry name" value="FAD DEPENDENT OXIDOREDUCTASE DOMAIN-CONTAINING PROTEIN"/>
    <property type="match status" value="1"/>
</dbReference>
<dbReference type="PANTHER" id="PTHR10961">
    <property type="entry name" value="PEROXISOMAL SARCOSINE OXIDASE"/>
    <property type="match status" value="1"/>
</dbReference>
<dbReference type="SUPFAM" id="SSF54373">
    <property type="entry name" value="FAD-linked reductases, C-terminal domain"/>
    <property type="match status" value="1"/>
</dbReference>
<dbReference type="AlphaFoldDB" id="A0A8J7GY70"/>
<evidence type="ECO:0000256" key="4">
    <source>
        <dbReference type="ARBA" id="ARBA00023002"/>
    </source>
</evidence>
<name>A0A8J7GY70_9ACTN</name>
<dbReference type="GO" id="GO:0050660">
    <property type="term" value="F:flavin adenine dinucleotide binding"/>
    <property type="evidence" value="ECO:0007669"/>
    <property type="project" value="InterPro"/>
</dbReference>
<evidence type="ECO:0000256" key="2">
    <source>
        <dbReference type="ARBA" id="ARBA00022630"/>
    </source>
</evidence>
<reference evidence="6" key="1">
    <citation type="submission" date="2020-11" db="EMBL/GenBank/DDBJ databases">
        <title>Sequencing the genomes of 1000 actinobacteria strains.</title>
        <authorList>
            <person name="Klenk H.-P."/>
        </authorList>
    </citation>
    <scope>NUCLEOTIDE SEQUENCE</scope>
    <source>
        <strain evidence="6">DSM 45356</strain>
    </source>
</reference>
<sequence length="375" mass="39949">MRTINADVVVVGLGAMGSQTLWRLAQRGVKAVGVEQFDIGHSRGASHGESRIIRTAYAEGAAYVPLLLDSWRLWAELEKDSATTLLDRTGGLMLGREDSPAITGSIASAEEHGLKYSVLNARELHRLYPQHRVSEDMMAVFEYDAGIVYPEKAVHAAVDAAVALGARVVRGTAASVEPGRVELADGTTITAGHVVVAGGGWTPRLVPGLAPHLRVVRRVVGWFAATAAYSPDRFPVFIRMDESWEHNWYGFPAIDGAVKVGLHSWPGIDEPVDPSGGVRPPDALDAARLGDIVADTLPGVDPRPLRMATCMYSLTPDRHFLVGARDGLTVLGGFSGHGFKLAPAIGEAAAGLAVDGGSDLAIDLFDPRRFDDPGR</sequence>
<dbReference type="EMBL" id="JADOUF010000001">
    <property type="protein sequence ID" value="MBG6140326.1"/>
    <property type="molecule type" value="Genomic_DNA"/>
</dbReference>
<evidence type="ECO:0000313" key="6">
    <source>
        <dbReference type="EMBL" id="MBG6140326.1"/>
    </source>
</evidence>
<evidence type="ECO:0000256" key="1">
    <source>
        <dbReference type="ARBA" id="ARBA00001974"/>
    </source>
</evidence>
<organism evidence="6 7">
    <name type="scientific">Longispora fulva</name>
    <dbReference type="NCBI Taxonomy" id="619741"/>
    <lineage>
        <taxon>Bacteria</taxon>
        <taxon>Bacillati</taxon>
        <taxon>Actinomycetota</taxon>
        <taxon>Actinomycetes</taxon>
        <taxon>Micromonosporales</taxon>
        <taxon>Micromonosporaceae</taxon>
        <taxon>Longispora</taxon>
    </lineage>
</organism>
<gene>
    <name evidence="6" type="ORF">IW245_006520</name>
</gene>
<protein>
    <submittedName>
        <fullName evidence="6">Sarcosine oxidase</fullName>
        <ecNumber evidence="6">1.5.3.1</ecNumber>
    </submittedName>
</protein>
<proteinExistence type="predicted"/>
<dbReference type="EC" id="1.5.3.1" evidence="6"/>
<dbReference type="NCBIfam" id="NF008425">
    <property type="entry name" value="PRK11259.1"/>
    <property type="match status" value="1"/>
</dbReference>
<dbReference type="InterPro" id="IPR036188">
    <property type="entry name" value="FAD/NAD-bd_sf"/>
</dbReference>
<keyword evidence="7" id="KW-1185">Reference proteome</keyword>
<evidence type="ECO:0000256" key="3">
    <source>
        <dbReference type="ARBA" id="ARBA00022827"/>
    </source>
</evidence>
<dbReference type="Proteomes" id="UP000622552">
    <property type="component" value="Unassembled WGS sequence"/>
</dbReference>